<evidence type="ECO:0000313" key="3">
    <source>
        <dbReference type="Proteomes" id="UP001162162"/>
    </source>
</evidence>
<dbReference type="PANTHER" id="PTHR46060">
    <property type="entry name" value="MARINER MOS1 TRANSPOSASE-LIKE PROTEIN"/>
    <property type="match status" value="1"/>
</dbReference>
<proteinExistence type="predicted"/>
<dbReference type="EMBL" id="JAPWTK010000280">
    <property type="protein sequence ID" value="KAJ8943675.1"/>
    <property type="molecule type" value="Genomic_DNA"/>
</dbReference>
<name>A0AAV8XWZ5_9CUCU</name>
<dbReference type="InterPro" id="IPR052709">
    <property type="entry name" value="Transposase-MT_Hybrid"/>
</dbReference>
<dbReference type="PANTHER" id="PTHR46060:SF1">
    <property type="entry name" value="MARINER MOS1 TRANSPOSASE-LIKE PROTEIN"/>
    <property type="match status" value="1"/>
</dbReference>
<feature type="region of interest" description="Disordered" evidence="1">
    <location>
        <begin position="1"/>
        <end position="27"/>
    </location>
</feature>
<evidence type="ECO:0000313" key="2">
    <source>
        <dbReference type="EMBL" id="KAJ8943675.1"/>
    </source>
</evidence>
<gene>
    <name evidence="2" type="ORF">NQ318_015163</name>
</gene>
<protein>
    <submittedName>
        <fullName evidence="2">Uncharacterized protein</fullName>
    </submittedName>
</protein>
<keyword evidence="3" id="KW-1185">Reference proteome</keyword>
<organism evidence="2 3">
    <name type="scientific">Aromia moschata</name>
    <dbReference type="NCBI Taxonomy" id="1265417"/>
    <lineage>
        <taxon>Eukaryota</taxon>
        <taxon>Metazoa</taxon>
        <taxon>Ecdysozoa</taxon>
        <taxon>Arthropoda</taxon>
        <taxon>Hexapoda</taxon>
        <taxon>Insecta</taxon>
        <taxon>Pterygota</taxon>
        <taxon>Neoptera</taxon>
        <taxon>Endopterygota</taxon>
        <taxon>Coleoptera</taxon>
        <taxon>Polyphaga</taxon>
        <taxon>Cucujiformia</taxon>
        <taxon>Chrysomeloidea</taxon>
        <taxon>Cerambycidae</taxon>
        <taxon>Cerambycinae</taxon>
        <taxon>Callichromatini</taxon>
        <taxon>Aromia</taxon>
    </lineage>
</organism>
<dbReference type="AlphaFoldDB" id="A0AAV8XWZ5"/>
<reference evidence="2" key="1">
    <citation type="journal article" date="2023" name="Insect Mol. Biol.">
        <title>Genome sequencing provides insights into the evolution of gene families encoding plant cell wall-degrading enzymes in longhorned beetles.</title>
        <authorList>
            <person name="Shin N.R."/>
            <person name="Okamura Y."/>
            <person name="Kirsch R."/>
            <person name="Pauchet Y."/>
        </authorList>
    </citation>
    <scope>NUCLEOTIDE SEQUENCE</scope>
    <source>
        <strain evidence="2">AMC_N1</strain>
    </source>
</reference>
<sequence length="203" mass="23800">MFIPHTKGRETSEDDPRPGRPSTSKTDENIENIGKLIREDRRLSIRGFSEITRIDKECVSQIWHESFNMRKVCAKMVPICYCNWQRIKSVMTAVRLFNSHTSYKINAVDFKARKISLFILTRTSKDVYQDFILFDLIGRARRQDPNEVEDVPSRLFTEGIRIELELRDNGVRKVVVPKLLKLRNKRRGFEEYENQPLNGPLEG</sequence>
<comment type="caution">
    <text evidence="2">The sequence shown here is derived from an EMBL/GenBank/DDBJ whole genome shotgun (WGS) entry which is preliminary data.</text>
</comment>
<feature type="compositionally biased region" description="Basic and acidic residues" evidence="1">
    <location>
        <begin position="7"/>
        <end position="18"/>
    </location>
</feature>
<evidence type="ECO:0000256" key="1">
    <source>
        <dbReference type="SAM" id="MobiDB-lite"/>
    </source>
</evidence>
<accession>A0AAV8XWZ5</accession>
<dbReference type="Proteomes" id="UP001162162">
    <property type="component" value="Unassembled WGS sequence"/>
</dbReference>